<accession>A0AC59Z2M9</accession>
<dbReference type="EMBL" id="OX596107">
    <property type="protein sequence ID" value="CAN0182099.1"/>
    <property type="molecule type" value="Genomic_DNA"/>
</dbReference>
<sequence length="189" mass="21139">MHRHATQGLRAHGLCLLWLQENPFEPQRLFRKLLEKLRNKSKRRFENERLTGSHQFSSPVLFSEPPGPIKGQLHEEVSPWLLREDRHATKRISCPEIQLRLPPPRPRRPAAPSSGPPGSLTPFLLLALLFDLPRSLPPVSRVPGASVAPSAMALTPYHSRVEAQPRKCLGVSSGAALDLETGSRRDLPE</sequence>
<organism evidence="1 2">
    <name type="scientific">Rangifer tarandus platyrhynchus</name>
    <name type="common">Svalbard reindeer</name>
    <dbReference type="NCBI Taxonomy" id="3082113"/>
    <lineage>
        <taxon>Eukaryota</taxon>
        <taxon>Metazoa</taxon>
        <taxon>Chordata</taxon>
        <taxon>Craniata</taxon>
        <taxon>Vertebrata</taxon>
        <taxon>Euteleostomi</taxon>
        <taxon>Mammalia</taxon>
        <taxon>Eutheria</taxon>
        <taxon>Laurasiatheria</taxon>
        <taxon>Artiodactyla</taxon>
        <taxon>Ruminantia</taxon>
        <taxon>Pecora</taxon>
        <taxon>Cervidae</taxon>
        <taxon>Odocoileinae</taxon>
        <taxon>Rangifer</taxon>
    </lineage>
</organism>
<reference evidence="1" key="1">
    <citation type="submission" date="2023-05" db="EMBL/GenBank/DDBJ databases">
        <authorList>
            <consortium name="ELIXIR-Norway"/>
        </authorList>
    </citation>
    <scope>NUCLEOTIDE SEQUENCE</scope>
</reference>
<proteinExistence type="predicted"/>
<evidence type="ECO:0000313" key="1">
    <source>
        <dbReference type="EMBL" id="CAN0182099.1"/>
    </source>
</evidence>
<protein>
    <submittedName>
        <fullName evidence="1">Uncharacterized protein</fullName>
    </submittedName>
</protein>
<reference evidence="1" key="2">
    <citation type="submission" date="2025-03" db="EMBL/GenBank/DDBJ databases">
        <authorList>
            <consortium name="ELIXIR-Norway"/>
            <consortium name="Elixir Norway"/>
        </authorList>
    </citation>
    <scope>NUCLEOTIDE SEQUENCE</scope>
</reference>
<evidence type="ECO:0000313" key="2">
    <source>
        <dbReference type="Proteomes" id="UP001162501"/>
    </source>
</evidence>
<name>A0AC59Z2M9_RANTA</name>
<dbReference type="Proteomes" id="UP001162501">
    <property type="component" value="Chromosome 23"/>
</dbReference>
<gene>
    <name evidence="1" type="ORF">MRATA1EN22A_LOCUS13270</name>
</gene>